<dbReference type="InterPro" id="IPR036318">
    <property type="entry name" value="FAD-bd_PCMH-like_sf"/>
</dbReference>
<evidence type="ECO:0000256" key="2">
    <source>
        <dbReference type="ARBA" id="ARBA00012405"/>
    </source>
</evidence>
<dbReference type="InterPro" id="IPR016169">
    <property type="entry name" value="FAD-bd_PCMH_sub2"/>
</dbReference>
<dbReference type="Proteomes" id="UP001165060">
    <property type="component" value="Unassembled WGS sequence"/>
</dbReference>
<accession>A0ABQ6MRI9</accession>
<evidence type="ECO:0000256" key="3">
    <source>
        <dbReference type="ARBA" id="ARBA00022692"/>
    </source>
</evidence>
<dbReference type="Pfam" id="PF01565">
    <property type="entry name" value="FAD_binding_4"/>
    <property type="match status" value="1"/>
</dbReference>
<dbReference type="EMBL" id="BRYB01004461">
    <property type="protein sequence ID" value="GMI31456.1"/>
    <property type="molecule type" value="Genomic_DNA"/>
</dbReference>
<evidence type="ECO:0000256" key="1">
    <source>
        <dbReference type="ARBA" id="ARBA00004167"/>
    </source>
</evidence>
<comment type="caution">
    <text evidence="8">The sequence shown here is derived from an EMBL/GenBank/DDBJ whole genome shotgun (WGS) entry which is preliminary data.</text>
</comment>
<dbReference type="PROSITE" id="PS51387">
    <property type="entry name" value="FAD_PCMH"/>
    <property type="match status" value="1"/>
</dbReference>
<evidence type="ECO:0000256" key="4">
    <source>
        <dbReference type="ARBA" id="ARBA00022989"/>
    </source>
</evidence>
<reference evidence="8 9" key="1">
    <citation type="journal article" date="2023" name="Commun. Biol.">
        <title>Genome analysis of Parmales, the sister group of diatoms, reveals the evolutionary specialization of diatoms from phago-mixotrophs to photoautotrophs.</title>
        <authorList>
            <person name="Ban H."/>
            <person name="Sato S."/>
            <person name="Yoshikawa S."/>
            <person name="Yamada K."/>
            <person name="Nakamura Y."/>
            <person name="Ichinomiya M."/>
            <person name="Sato N."/>
            <person name="Blanc-Mathieu R."/>
            <person name="Endo H."/>
            <person name="Kuwata A."/>
            <person name="Ogata H."/>
        </authorList>
    </citation>
    <scope>NUCLEOTIDE SEQUENCE [LARGE SCALE GENOMIC DNA]</scope>
</reference>
<name>A0ABQ6MRI9_9STRA</name>
<dbReference type="PANTHER" id="PTHR10801">
    <property type="entry name" value="24-DEHYDROCHOLESTEROL REDUCTASE"/>
    <property type="match status" value="1"/>
</dbReference>
<dbReference type="SUPFAM" id="SSF56176">
    <property type="entry name" value="FAD-binding/transporter-associated domain-like"/>
    <property type="match status" value="1"/>
</dbReference>
<keyword evidence="4 6" id="KW-1133">Transmembrane helix</keyword>
<dbReference type="InterPro" id="IPR006094">
    <property type="entry name" value="Oxid_FAD_bind_N"/>
</dbReference>
<organism evidence="8 9">
    <name type="scientific">Tetraparma gracilis</name>
    <dbReference type="NCBI Taxonomy" id="2962635"/>
    <lineage>
        <taxon>Eukaryota</taxon>
        <taxon>Sar</taxon>
        <taxon>Stramenopiles</taxon>
        <taxon>Ochrophyta</taxon>
        <taxon>Bolidophyceae</taxon>
        <taxon>Parmales</taxon>
        <taxon>Triparmaceae</taxon>
        <taxon>Tetraparma</taxon>
    </lineage>
</organism>
<dbReference type="EC" id="1.3.1.72" evidence="2"/>
<dbReference type="InterPro" id="IPR016166">
    <property type="entry name" value="FAD-bd_PCMH"/>
</dbReference>
<sequence>MASHIIDALVKLPFADKAYDIATEFMTEHRGWFVIIFVLPFSLLFDIFFQIRAAIVMRFYSAPELHNERVKNIQNQIKAHLESGSTKRLCTARGGWQSISPGNRDYKTSGASHQISVNLYDILTLDEENMTVRVEPMVNMGQLSHYLTPLGYTIPVLPEMDDLTVGGLMMGVGIECSSHKYGLFNDTVVELELVLSDGSCVSCSKTKNRELFDACPWSYGTLGMLTAVTIKVMKSKPFVRLEYFPCYDKKKGAALFQKHSEEQMADFVESLAYSQHEQVVMTGTYVDASEVVYAEKNSIGLWYKPWFFKHVQSKLLANKDEGSTVEYIPLRDYFHRHTKAIFWELEQIIPVGNHPVFRFLLGWAVPPKVSFLKLTQTQKIKELYETQHVIQDMLVPMSKLGEALDVFKKQYDLYPLWICPYKAYDYTDAEAPHRCFLRKPEGTKKPFLEGEKLRSEMYVDIGAYGIPQAVLDKKPFDAVATGRKVEEYVAKVKGFQMLYADSYMTKDEFRSMFDHVHYDKMKSKYDARGAFPEVYAKVCKKGQALWGKGGEKVAEEGKKKK</sequence>
<keyword evidence="3 6" id="KW-0812">Transmembrane</keyword>
<feature type="domain" description="FAD-binding PCMH-type" evidence="7">
    <location>
        <begin position="48"/>
        <end position="235"/>
    </location>
</feature>
<keyword evidence="5 6" id="KW-0472">Membrane</keyword>
<dbReference type="InterPro" id="IPR040165">
    <property type="entry name" value="Diminuto-like"/>
</dbReference>
<evidence type="ECO:0000256" key="5">
    <source>
        <dbReference type="ARBA" id="ARBA00023136"/>
    </source>
</evidence>
<evidence type="ECO:0000259" key="7">
    <source>
        <dbReference type="PROSITE" id="PS51387"/>
    </source>
</evidence>
<evidence type="ECO:0000256" key="6">
    <source>
        <dbReference type="SAM" id="Phobius"/>
    </source>
</evidence>
<feature type="transmembrane region" description="Helical" evidence="6">
    <location>
        <begin position="31"/>
        <end position="49"/>
    </location>
</feature>
<proteinExistence type="predicted"/>
<evidence type="ECO:0000313" key="8">
    <source>
        <dbReference type="EMBL" id="GMI31456.1"/>
    </source>
</evidence>
<dbReference type="Gene3D" id="3.30.465.10">
    <property type="match status" value="1"/>
</dbReference>
<comment type="subcellular location">
    <subcellularLocation>
        <location evidence="1">Membrane</location>
        <topology evidence="1">Single-pass membrane protein</topology>
    </subcellularLocation>
</comment>
<evidence type="ECO:0000313" key="9">
    <source>
        <dbReference type="Proteomes" id="UP001165060"/>
    </source>
</evidence>
<dbReference type="PANTHER" id="PTHR10801:SF2">
    <property type="entry name" value="FAD-BINDING PCMH-TYPE DOMAIN-CONTAINING PROTEIN"/>
    <property type="match status" value="1"/>
</dbReference>
<protein>
    <recommendedName>
        <fullName evidence="2">Delta(24)-sterol reductase</fullName>
        <ecNumber evidence="2">1.3.1.72</ecNumber>
    </recommendedName>
</protein>
<gene>
    <name evidence="8" type="ORF">TeGR_g15075</name>
</gene>
<keyword evidence="9" id="KW-1185">Reference proteome</keyword>